<accession>A0A382VSW8</accession>
<gene>
    <name evidence="1" type="ORF">METZ01_LOCUS402461</name>
</gene>
<dbReference type="AlphaFoldDB" id="A0A382VSW8"/>
<organism evidence="1">
    <name type="scientific">marine metagenome</name>
    <dbReference type="NCBI Taxonomy" id="408172"/>
    <lineage>
        <taxon>unclassified sequences</taxon>
        <taxon>metagenomes</taxon>
        <taxon>ecological metagenomes</taxon>
    </lineage>
</organism>
<dbReference type="Gene3D" id="2.130.10.10">
    <property type="entry name" value="YVTN repeat-like/Quinoprotein amine dehydrogenase"/>
    <property type="match status" value="1"/>
</dbReference>
<proteinExistence type="predicted"/>
<evidence type="ECO:0000313" key="1">
    <source>
        <dbReference type="EMBL" id="SVD49607.1"/>
    </source>
</evidence>
<dbReference type="InterPro" id="IPR015943">
    <property type="entry name" value="WD40/YVTN_repeat-like_dom_sf"/>
</dbReference>
<protein>
    <submittedName>
        <fullName evidence="1">Uncharacterized protein</fullName>
    </submittedName>
</protein>
<reference evidence="1" key="1">
    <citation type="submission" date="2018-05" db="EMBL/GenBank/DDBJ databases">
        <authorList>
            <person name="Lanie J.A."/>
            <person name="Ng W.-L."/>
            <person name="Kazmierczak K.M."/>
            <person name="Andrzejewski T.M."/>
            <person name="Davidsen T.M."/>
            <person name="Wayne K.J."/>
            <person name="Tettelin H."/>
            <person name="Glass J.I."/>
            <person name="Rusch D."/>
            <person name="Podicherti R."/>
            <person name="Tsui H.-C.T."/>
            <person name="Winkler M.E."/>
        </authorList>
    </citation>
    <scope>NUCLEOTIDE SEQUENCE</scope>
</reference>
<feature type="non-terminal residue" evidence="1">
    <location>
        <position position="1"/>
    </location>
</feature>
<dbReference type="EMBL" id="UINC01154363">
    <property type="protein sequence ID" value="SVD49607.1"/>
    <property type="molecule type" value="Genomic_DNA"/>
</dbReference>
<feature type="non-terminal residue" evidence="1">
    <location>
        <position position="283"/>
    </location>
</feature>
<name>A0A382VSW8_9ZZZZ</name>
<sequence length="283" mass="33240">PEYLWIRSGEELYSFDPFSALPVQQNIAENEVDFINWGHSSRGVSREDISISSYVIEGDWTVGIRNIKHKDGMDMNVTVFMEDEEGNKWFGTDRGYILKSWRSSFRLELITIGLPFDHVTEAFHDDEENWWFTDSQFKRTGQLSIFEGFNQSRHTPFISQWYEPDNQWTYYLPNESVMIEHTDVNSILRIGSTMYFGTMFGLLYLDLYNRNWNLIDGASGLNDDAVWDMIEHEGSIFLATARGINEISIVNHTVIPERDKRFEDLFRFNIYDIEADSNYMYLA</sequence>